<sequence>MLDDDAAKGATDLSRGMGRTKAQKRAESGANKGGATGRLSTAWSCASASRRARDVILGSLGSGVAITTTCVRTTAKPPDIAFPRAADVQHLPLPGAMDADIDSDAACLAMFPVFEETG</sequence>
<keyword evidence="3" id="KW-1185">Reference proteome</keyword>
<gene>
    <name evidence="2" type="ORF">B0H15DRAFT_956365</name>
</gene>
<organism evidence="2 3">
    <name type="scientific">Mycena belliarum</name>
    <dbReference type="NCBI Taxonomy" id="1033014"/>
    <lineage>
        <taxon>Eukaryota</taxon>
        <taxon>Fungi</taxon>
        <taxon>Dikarya</taxon>
        <taxon>Basidiomycota</taxon>
        <taxon>Agaricomycotina</taxon>
        <taxon>Agaricomycetes</taxon>
        <taxon>Agaricomycetidae</taxon>
        <taxon>Agaricales</taxon>
        <taxon>Marasmiineae</taxon>
        <taxon>Mycenaceae</taxon>
        <taxon>Mycena</taxon>
    </lineage>
</organism>
<proteinExistence type="predicted"/>
<evidence type="ECO:0000256" key="1">
    <source>
        <dbReference type="SAM" id="MobiDB-lite"/>
    </source>
</evidence>
<dbReference type="EMBL" id="JARJCN010000093">
    <property type="protein sequence ID" value="KAJ7075537.1"/>
    <property type="molecule type" value="Genomic_DNA"/>
</dbReference>
<accession>A0AAD6XHN5</accession>
<evidence type="ECO:0000313" key="2">
    <source>
        <dbReference type="EMBL" id="KAJ7075537.1"/>
    </source>
</evidence>
<dbReference type="Proteomes" id="UP001222325">
    <property type="component" value="Unassembled WGS sequence"/>
</dbReference>
<name>A0AAD6XHN5_9AGAR</name>
<protein>
    <submittedName>
        <fullName evidence="2">Uncharacterized protein</fullName>
    </submittedName>
</protein>
<reference evidence="2" key="1">
    <citation type="submission" date="2023-03" db="EMBL/GenBank/DDBJ databases">
        <title>Massive genome expansion in bonnet fungi (Mycena s.s.) driven by repeated elements and novel gene families across ecological guilds.</title>
        <authorList>
            <consortium name="Lawrence Berkeley National Laboratory"/>
            <person name="Harder C.B."/>
            <person name="Miyauchi S."/>
            <person name="Viragh M."/>
            <person name="Kuo A."/>
            <person name="Thoen E."/>
            <person name="Andreopoulos B."/>
            <person name="Lu D."/>
            <person name="Skrede I."/>
            <person name="Drula E."/>
            <person name="Henrissat B."/>
            <person name="Morin E."/>
            <person name="Kohler A."/>
            <person name="Barry K."/>
            <person name="LaButti K."/>
            <person name="Morin E."/>
            <person name="Salamov A."/>
            <person name="Lipzen A."/>
            <person name="Mereny Z."/>
            <person name="Hegedus B."/>
            <person name="Baldrian P."/>
            <person name="Stursova M."/>
            <person name="Weitz H."/>
            <person name="Taylor A."/>
            <person name="Grigoriev I.V."/>
            <person name="Nagy L.G."/>
            <person name="Martin F."/>
            <person name="Kauserud H."/>
        </authorList>
    </citation>
    <scope>NUCLEOTIDE SEQUENCE</scope>
    <source>
        <strain evidence="2">CBHHK173m</strain>
    </source>
</reference>
<comment type="caution">
    <text evidence="2">The sequence shown here is derived from an EMBL/GenBank/DDBJ whole genome shotgun (WGS) entry which is preliminary data.</text>
</comment>
<feature type="region of interest" description="Disordered" evidence="1">
    <location>
        <begin position="1"/>
        <end position="40"/>
    </location>
</feature>
<dbReference type="AlphaFoldDB" id="A0AAD6XHN5"/>
<evidence type="ECO:0000313" key="3">
    <source>
        <dbReference type="Proteomes" id="UP001222325"/>
    </source>
</evidence>